<evidence type="ECO:0000256" key="5">
    <source>
        <dbReference type="ARBA" id="ARBA00022741"/>
    </source>
</evidence>
<dbReference type="Proteomes" id="UP000178985">
    <property type="component" value="Unassembled WGS sequence"/>
</dbReference>
<evidence type="ECO:0000313" key="11">
    <source>
        <dbReference type="EMBL" id="OGI64409.1"/>
    </source>
</evidence>
<feature type="binding site" evidence="9">
    <location>
        <position position="365"/>
    </location>
    <ligand>
        <name>ATP</name>
        <dbReference type="ChEBI" id="CHEBI:30616"/>
    </ligand>
</feature>
<keyword evidence="4 9" id="KW-0436">Ligase</keyword>
<evidence type="ECO:0000256" key="2">
    <source>
        <dbReference type="ARBA" id="ARBA00005312"/>
    </source>
</evidence>
<evidence type="ECO:0000256" key="8">
    <source>
        <dbReference type="ARBA" id="ARBA00023146"/>
    </source>
</evidence>
<feature type="domain" description="Aminoacyl-transfer RNA synthetases class-II family profile" evidence="10">
    <location>
        <begin position="141"/>
        <end position="434"/>
    </location>
</feature>
<dbReference type="InterPro" id="IPR012340">
    <property type="entry name" value="NA-bd_OB-fold"/>
</dbReference>
<proteinExistence type="inferred from homology"/>
<dbReference type="EC" id="6.1.1.12" evidence="9"/>
<keyword evidence="7 9" id="KW-0648">Protein biosynthesis</keyword>
<comment type="caution">
    <text evidence="9">Lacks conserved residue(s) required for the propagation of feature annotation.</text>
</comment>
<organism evidence="11 12">
    <name type="scientific">Candidatus Nomurabacteria bacterium RIFCSPHIGHO2_01_FULL_40_20</name>
    <dbReference type="NCBI Taxonomy" id="1801738"/>
    <lineage>
        <taxon>Bacteria</taxon>
        <taxon>Candidatus Nomuraibacteriota</taxon>
    </lineage>
</organism>
<feature type="binding site" evidence="9">
    <location>
        <position position="217"/>
    </location>
    <ligand>
        <name>L-aspartate</name>
        <dbReference type="ChEBI" id="CHEBI:29991"/>
    </ligand>
</feature>
<dbReference type="Gene3D" id="2.40.50.140">
    <property type="entry name" value="Nucleic acid-binding proteins"/>
    <property type="match status" value="1"/>
</dbReference>
<comment type="catalytic activity">
    <reaction evidence="9">
        <text>tRNA(Asp) + L-aspartate + ATP = L-aspartyl-tRNA(Asp) + AMP + diphosphate</text>
        <dbReference type="Rhea" id="RHEA:19649"/>
        <dbReference type="Rhea" id="RHEA-COMP:9660"/>
        <dbReference type="Rhea" id="RHEA-COMP:9678"/>
        <dbReference type="ChEBI" id="CHEBI:29991"/>
        <dbReference type="ChEBI" id="CHEBI:30616"/>
        <dbReference type="ChEBI" id="CHEBI:33019"/>
        <dbReference type="ChEBI" id="CHEBI:78442"/>
        <dbReference type="ChEBI" id="CHEBI:78516"/>
        <dbReference type="ChEBI" id="CHEBI:456215"/>
        <dbReference type="EC" id="6.1.1.12"/>
    </reaction>
</comment>
<evidence type="ECO:0000256" key="7">
    <source>
        <dbReference type="ARBA" id="ARBA00022917"/>
    </source>
</evidence>
<dbReference type="Pfam" id="PF00152">
    <property type="entry name" value="tRNA-synt_2"/>
    <property type="match status" value="1"/>
</dbReference>
<dbReference type="Pfam" id="PF01336">
    <property type="entry name" value="tRNA_anti-codon"/>
    <property type="match status" value="1"/>
</dbReference>
<evidence type="ECO:0000256" key="6">
    <source>
        <dbReference type="ARBA" id="ARBA00022840"/>
    </source>
</evidence>
<feature type="region of interest" description="Aspartate" evidence="9">
    <location>
        <begin position="196"/>
        <end position="199"/>
    </location>
</feature>
<keyword evidence="8 9" id="KW-0030">Aminoacyl-tRNA synthetase</keyword>
<comment type="similarity">
    <text evidence="2 9">Belongs to the class-II aminoacyl-tRNA synthetase family. Type 2 subfamily.</text>
</comment>
<feature type="binding site" evidence="9">
    <location>
        <position position="368"/>
    </location>
    <ligand>
        <name>L-aspartate</name>
        <dbReference type="ChEBI" id="CHEBI:29991"/>
    </ligand>
</feature>
<dbReference type="InterPro" id="IPR006195">
    <property type="entry name" value="aa-tRNA-synth_II"/>
</dbReference>
<evidence type="ECO:0000256" key="9">
    <source>
        <dbReference type="HAMAP-Rule" id="MF_02075"/>
    </source>
</evidence>
<dbReference type="GO" id="GO:0017101">
    <property type="term" value="C:aminoacyl-tRNA synthetase multienzyme complex"/>
    <property type="evidence" value="ECO:0007669"/>
    <property type="project" value="TreeGrafter"/>
</dbReference>
<dbReference type="GO" id="GO:0006422">
    <property type="term" value="P:aspartyl-tRNA aminoacylation"/>
    <property type="evidence" value="ECO:0007669"/>
    <property type="project" value="UniProtKB-UniRule"/>
</dbReference>
<dbReference type="CDD" id="cd04317">
    <property type="entry name" value="EcAspRS_like_N"/>
    <property type="match status" value="1"/>
</dbReference>
<keyword evidence="5 9" id="KW-0547">Nucleotide-binding</keyword>
<dbReference type="SUPFAM" id="SSF50249">
    <property type="entry name" value="Nucleic acid-binding proteins"/>
    <property type="match status" value="1"/>
</dbReference>
<dbReference type="InterPro" id="IPR004365">
    <property type="entry name" value="NA-bd_OB_tRNA"/>
</dbReference>
<keyword evidence="6 9" id="KW-0067">ATP-binding</keyword>
<dbReference type="InterPro" id="IPR004364">
    <property type="entry name" value="Aa-tRNA-synt_II"/>
</dbReference>
<evidence type="ECO:0000313" key="12">
    <source>
        <dbReference type="Proteomes" id="UP000178985"/>
    </source>
</evidence>
<protein>
    <recommendedName>
        <fullName evidence="9">Aspartate--tRNA ligase</fullName>
        <ecNumber evidence="9">6.1.1.12</ecNumber>
    </recommendedName>
    <alternativeName>
        <fullName evidence="9">Aspartyl-tRNA synthetase</fullName>
        <shortName evidence="9">AspRS</shortName>
    </alternativeName>
</protein>
<dbReference type="PANTHER" id="PTHR43450:SF1">
    <property type="entry name" value="ASPARTATE--TRNA LIGASE, CYTOPLASMIC"/>
    <property type="match status" value="1"/>
</dbReference>
<evidence type="ECO:0000256" key="3">
    <source>
        <dbReference type="ARBA" id="ARBA00022490"/>
    </source>
</evidence>
<feature type="binding site" evidence="9">
    <location>
        <begin position="217"/>
        <end position="219"/>
    </location>
    <ligand>
        <name>ATP</name>
        <dbReference type="ChEBI" id="CHEBI:30616"/>
    </ligand>
</feature>
<evidence type="ECO:0000256" key="4">
    <source>
        <dbReference type="ARBA" id="ARBA00022598"/>
    </source>
</evidence>
<dbReference type="InterPro" id="IPR002312">
    <property type="entry name" value="Asp/Asn-tRNA-synth_IIb"/>
</dbReference>
<keyword evidence="3 9" id="KW-0963">Cytoplasm</keyword>
<dbReference type="PROSITE" id="PS50862">
    <property type="entry name" value="AA_TRNA_LIGASE_II"/>
    <property type="match status" value="1"/>
</dbReference>
<dbReference type="PRINTS" id="PR01042">
    <property type="entry name" value="TRNASYNTHASP"/>
</dbReference>
<dbReference type="EMBL" id="MFTO01000001">
    <property type="protein sequence ID" value="OGI64409.1"/>
    <property type="molecule type" value="Genomic_DNA"/>
</dbReference>
<comment type="caution">
    <text evidence="11">The sequence shown here is derived from an EMBL/GenBank/DDBJ whole genome shotgun (WGS) entry which is preliminary data.</text>
</comment>
<feature type="binding site" evidence="9">
    <location>
        <begin position="225"/>
        <end position="227"/>
    </location>
    <ligand>
        <name>ATP</name>
        <dbReference type="ChEBI" id="CHEBI:30616"/>
    </ligand>
</feature>
<dbReference type="NCBIfam" id="NF003483">
    <property type="entry name" value="PRK05159.1"/>
    <property type="match status" value="1"/>
</dbReference>
<dbReference type="HAMAP" id="MF_02075">
    <property type="entry name" value="Asp_tRNA_synth_type2"/>
    <property type="match status" value="1"/>
</dbReference>
<accession>A0A1F6V4F5</accession>
<evidence type="ECO:0000259" key="10">
    <source>
        <dbReference type="PROSITE" id="PS50862"/>
    </source>
</evidence>
<sequence>MRNRVFIKNLKEHIGKEVVLAGWVNIRRDQGKMVFFDFRDMTGIVQCVVLPSHTEAIEKAKEIRPEWVLKVSGIVNKRPEKNINPDVQNGDIELEVVSIEVLSPAHELPFDMSLEGYNLELTTELDNRALVLRHPKIQAVFKVQETIIDSFREFMKKNMFFEFQAPAITPATAEGGAEVFQVSYFDKKAYLTQSPQLYKQIVMSAFERCFSVNKIFRAEPSSTTRHLTEIVSLDAEMSFIDSWEDVRDMAEETVRFILKQVEEKNKEHLKILGATIPVMIEKTPTLSLREVQQRIFEKFKRDVRGEKDTNPEDERQICEIIKEETGSDFVFIYGYPTRKKPFYVYPNPEEPEYNEGMDLLCRGVEWLSGGRRISDYDQLMKHVEEWKMDPEKIKMFLEAFKYGVPPEGGFAFGAERMTMQLLGLKNIREASMFPRDMNRIDERLGSDGY</sequence>
<dbReference type="Gene3D" id="3.30.930.10">
    <property type="entry name" value="Bira Bifunctional Protein, Domain 2"/>
    <property type="match status" value="1"/>
</dbReference>
<name>A0A1F6V4F5_9BACT</name>
<comment type="subcellular location">
    <subcellularLocation>
        <location evidence="1 9">Cytoplasm</location>
    </subcellularLocation>
</comment>
<dbReference type="AlphaFoldDB" id="A0A1F6V4F5"/>
<dbReference type="SUPFAM" id="SSF55681">
    <property type="entry name" value="Class II aaRS and biotin synthetases"/>
    <property type="match status" value="1"/>
</dbReference>
<dbReference type="InterPro" id="IPR004523">
    <property type="entry name" value="Asp-tRNA_synthase_2"/>
</dbReference>
<comment type="subunit">
    <text evidence="9">Homodimer.</text>
</comment>
<dbReference type="GO" id="GO:0005829">
    <property type="term" value="C:cytosol"/>
    <property type="evidence" value="ECO:0007669"/>
    <property type="project" value="TreeGrafter"/>
</dbReference>
<feature type="binding site" evidence="9">
    <location>
        <begin position="413"/>
        <end position="416"/>
    </location>
    <ligand>
        <name>ATP</name>
        <dbReference type="ChEBI" id="CHEBI:30616"/>
    </ligand>
</feature>
<feature type="binding site" evidence="9">
    <location>
        <position position="372"/>
    </location>
    <ligand>
        <name>L-aspartate</name>
        <dbReference type="ChEBI" id="CHEBI:29991"/>
    </ligand>
</feature>
<evidence type="ECO:0000256" key="1">
    <source>
        <dbReference type="ARBA" id="ARBA00004496"/>
    </source>
</evidence>
<dbReference type="PANTHER" id="PTHR43450">
    <property type="entry name" value="ASPARTYL-TRNA SYNTHETASE"/>
    <property type="match status" value="1"/>
</dbReference>
<dbReference type="GO" id="GO:0003723">
    <property type="term" value="F:RNA binding"/>
    <property type="evidence" value="ECO:0007669"/>
    <property type="project" value="TreeGrafter"/>
</dbReference>
<gene>
    <name evidence="9" type="primary">aspS</name>
    <name evidence="11" type="ORF">A2733_01215</name>
</gene>
<comment type="function">
    <text evidence="9">Catalyzes the attachment of L-aspartate to tRNA(Asp) in a two-step reaction: L-aspartate is first activated by ATP to form Asp-AMP and then transferred to the acceptor end of tRNA(Asp).</text>
</comment>
<dbReference type="InterPro" id="IPR047089">
    <property type="entry name" value="Asp-tRNA-ligase_1_N"/>
</dbReference>
<dbReference type="InterPro" id="IPR045864">
    <property type="entry name" value="aa-tRNA-synth_II/BPL/LPL"/>
</dbReference>
<feature type="binding site" evidence="9">
    <location>
        <position position="174"/>
    </location>
    <ligand>
        <name>L-aspartate</name>
        <dbReference type="ChEBI" id="CHEBI:29991"/>
    </ligand>
</feature>
<dbReference type="GO" id="GO:0005524">
    <property type="term" value="F:ATP binding"/>
    <property type="evidence" value="ECO:0007669"/>
    <property type="project" value="UniProtKB-UniRule"/>
</dbReference>
<reference evidence="11 12" key="1">
    <citation type="journal article" date="2016" name="Nat. Commun.">
        <title>Thousands of microbial genomes shed light on interconnected biogeochemical processes in an aquifer system.</title>
        <authorList>
            <person name="Anantharaman K."/>
            <person name="Brown C.T."/>
            <person name="Hug L.A."/>
            <person name="Sharon I."/>
            <person name="Castelle C.J."/>
            <person name="Probst A.J."/>
            <person name="Thomas B.C."/>
            <person name="Singh A."/>
            <person name="Wilkins M.J."/>
            <person name="Karaoz U."/>
            <person name="Brodie E.L."/>
            <person name="Williams K.H."/>
            <person name="Hubbard S.S."/>
            <person name="Banfield J.F."/>
        </authorList>
    </citation>
    <scope>NUCLEOTIDE SEQUENCE [LARGE SCALE GENOMIC DNA]</scope>
</reference>
<dbReference type="GO" id="GO:0004815">
    <property type="term" value="F:aspartate-tRNA ligase activity"/>
    <property type="evidence" value="ECO:0007669"/>
    <property type="project" value="UniProtKB-UniRule"/>
</dbReference>